<organism evidence="2 3">
    <name type="scientific">Actinospica acidithermotolerans</name>
    <dbReference type="NCBI Taxonomy" id="2828514"/>
    <lineage>
        <taxon>Bacteria</taxon>
        <taxon>Bacillati</taxon>
        <taxon>Actinomycetota</taxon>
        <taxon>Actinomycetes</taxon>
        <taxon>Catenulisporales</taxon>
        <taxon>Actinospicaceae</taxon>
        <taxon>Actinospica</taxon>
    </lineage>
</organism>
<sequence length="84" mass="9384">MGLLSWTVGLPLQPVRGVVALARVIQRQAEQEAYSAQSVRRQLEALDEQDMTEEQRREAMRAITASRITPAKPAEPPERAGDEQ</sequence>
<evidence type="ECO:0000256" key="1">
    <source>
        <dbReference type="SAM" id="MobiDB-lite"/>
    </source>
</evidence>
<dbReference type="InterPro" id="IPR007804">
    <property type="entry name" value="GvpG"/>
</dbReference>
<dbReference type="Pfam" id="PF05120">
    <property type="entry name" value="GvpG"/>
    <property type="match status" value="1"/>
</dbReference>
<feature type="compositionally biased region" description="Basic and acidic residues" evidence="1">
    <location>
        <begin position="75"/>
        <end position="84"/>
    </location>
</feature>
<name>A0A941EMJ9_9ACTN</name>
<dbReference type="Proteomes" id="UP000676325">
    <property type="component" value="Unassembled WGS sequence"/>
</dbReference>
<reference evidence="2" key="1">
    <citation type="submission" date="2021-04" db="EMBL/GenBank/DDBJ databases">
        <title>Genome based classification of Actinospica acidithermotolerans sp. nov., an actinobacterium isolated from an Indonesian hot spring.</title>
        <authorList>
            <person name="Kusuma A.B."/>
            <person name="Putra K.E."/>
            <person name="Nafisah S."/>
            <person name="Loh J."/>
            <person name="Nouioui I."/>
            <person name="Goodfellow M."/>
        </authorList>
    </citation>
    <scope>NUCLEOTIDE SEQUENCE</scope>
    <source>
        <strain evidence="2">MGRD01-02</strain>
    </source>
</reference>
<evidence type="ECO:0000313" key="2">
    <source>
        <dbReference type="EMBL" id="MBR7830269.1"/>
    </source>
</evidence>
<dbReference type="EMBL" id="JAGSOH010000123">
    <property type="protein sequence ID" value="MBR7830269.1"/>
    <property type="molecule type" value="Genomic_DNA"/>
</dbReference>
<feature type="region of interest" description="Disordered" evidence="1">
    <location>
        <begin position="46"/>
        <end position="84"/>
    </location>
</feature>
<keyword evidence="3" id="KW-1185">Reference proteome</keyword>
<dbReference type="RefSeq" id="WP_212521399.1">
    <property type="nucleotide sequence ID" value="NZ_JAGSOH010000123.1"/>
</dbReference>
<dbReference type="AlphaFoldDB" id="A0A941EMJ9"/>
<evidence type="ECO:0008006" key="4">
    <source>
        <dbReference type="Google" id="ProtNLM"/>
    </source>
</evidence>
<evidence type="ECO:0000313" key="3">
    <source>
        <dbReference type="Proteomes" id="UP000676325"/>
    </source>
</evidence>
<protein>
    <recommendedName>
        <fullName evidence="4">Gas vesicle protein G</fullName>
    </recommendedName>
</protein>
<gene>
    <name evidence="2" type="ORF">KDK95_28460</name>
</gene>
<comment type="caution">
    <text evidence="2">The sequence shown here is derived from an EMBL/GenBank/DDBJ whole genome shotgun (WGS) entry which is preliminary data.</text>
</comment>
<proteinExistence type="predicted"/>
<accession>A0A941EMJ9</accession>